<keyword evidence="3" id="KW-1185">Reference proteome</keyword>
<feature type="compositionally biased region" description="Basic residues" evidence="1">
    <location>
        <begin position="19"/>
        <end position="31"/>
    </location>
</feature>
<reference evidence="2 3" key="1">
    <citation type="submission" date="2019-08" db="EMBL/GenBank/DDBJ databases">
        <title>Complete genome sequence of Candidatus Uab amorphum.</title>
        <authorList>
            <person name="Shiratori T."/>
            <person name="Suzuki S."/>
            <person name="Kakizawa Y."/>
            <person name="Ishida K."/>
        </authorList>
    </citation>
    <scope>NUCLEOTIDE SEQUENCE [LARGE SCALE GENOMIC DNA]</scope>
    <source>
        <strain evidence="2 3">SRT547</strain>
    </source>
</reference>
<feature type="region of interest" description="Disordered" evidence="1">
    <location>
        <begin position="15"/>
        <end position="41"/>
    </location>
</feature>
<proteinExistence type="predicted"/>
<evidence type="ECO:0000313" key="2">
    <source>
        <dbReference type="EMBL" id="BBM87793.1"/>
    </source>
</evidence>
<gene>
    <name evidence="2" type="ORF">UABAM_06208</name>
</gene>
<sequence>MEVLNLYLNQFKNKDLTKKRPHTKNQKHQLRRITPLPVGEA</sequence>
<dbReference type="Proteomes" id="UP000326354">
    <property type="component" value="Chromosome"/>
</dbReference>
<dbReference type="EMBL" id="AP019860">
    <property type="protein sequence ID" value="BBM87793.1"/>
    <property type="molecule type" value="Genomic_DNA"/>
</dbReference>
<name>A0A5S9ITD2_UABAM</name>
<accession>A0A5S9ITD2</accession>
<evidence type="ECO:0000313" key="3">
    <source>
        <dbReference type="Proteomes" id="UP000326354"/>
    </source>
</evidence>
<protein>
    <submittedName>
        <fullName evidence="2">Uncharacterized protein</fullName>
    </submittedName>
</protein>
<organism evidence="2 3">
    <name type="scientific">Uabimicrobium amorphum</name>
    <dbReference type="NCBI Taxonomy" id="2596890"/>
    <lineage>
        <taxon>Bacteria</taxon>
        <taxon>Pseudomonadati</taxon>
        <taxon>Planctomycetota</taxon>
        <taxon>Candidatus Uabimicrobiia</taxon>
        <taxon>Candidatus Uabimicrobiales</taxon>
        <taxon>Candidatus Uabimicrobiaceae</taxon>
        <taxon>Candidatus Uabimicrobium</taxon>
    </lineage>
</organism>
<evidence type="ECO:0000256" key="1">
    <source>
        <dbReference type="SAM" id="MobiDB-lite"/>
    </source>
</evidence>
<dbReference type="AlphaFoldDB" id="A0A5S9ITD2"/>
<dbReference type="KEGG" id="uam:UABAM_06208"/>